<evidence type="ECO:0000313" key="2">
    <source>
        <dbReference type="Proteomes" id="UP000326384"/>
    </source>
</evidence>
<protein>
    <submittedName>
        <fullName evidence="1">NinG protein</fullName>
    </submittedName>
</protein>
<proteinExistence type="predicted"/>
<dbReference type="EMBL" id="VTPV01000022">
    <property type="protein sequence ID" value="KAB1228494.1"/>
    <property type="molecule type" value="Genomic_DNA"/>
</dbReference>
<dbReference type="InterPro" id="IPR008713">
    <property type="entry name" value="Phage_lambda_NinG"/>
</dbReference>
<dbReference type="Proteomes" id="UP000326384">
    <property type="component" value="Unassembled WGS sequence"/>
</dbReference>
<dbReference type="Pfam" id="PF05766">
    <property type="entry name" value="NinG"/>
    <property type="match status" value="1"/>
</dbReference>
<gene>
    <name evidence="1" type="ORF">F8D52_22585</name>
</gene>
<sequence>MLEAKTIQKYKSKKLPWLIEKAQELVNAYVRKRDAINEFGDFICISCSQRKPKDQCNAGHFYNRGNFGSVRFNLDNIHAQCVYCNFHLHANLIPYQKNLIKKIGQERFDNLEMMAYSKGFKHDRFMLIDIIERYKNAG</sequence>
<reference evidence="1 2" key="1">
    <citation type="journal article" date="2019" name="Stand. Genomic Sci.">
        <title>Draft Whole-Genome Sequence of a Novel Chryseobacterium viscerum Strain Isolated from Fresh Water at Dripping Springs, New Mexico.</title>
        <authorList>
            <person name="Kyndt J.A."/>
            <person name="Moore T.C."/>
        </authorList>
    </citation>
    <scope>NUCLEOTIDE SEQUENCE [LARGE SCALE GENOMIC DNA]</scope>
    <source>
        <strain evidence="1 2">DPS</strain>
    </source>
</reference>
<evidence type="ECO:0000313" key="1">
    <source>
        <dbReference type="EMBL" id="KAB1228494.1"/>
    </source>
</evidence>
<comment type="caution">
    <text evidence="1">The sequence shown here is derived from an EMBL/GenBank/DDBJ whole genome shotgun (WGS) entry which is preliminary data.</text>
</comment>
<organism evidence="1 2">
    <name type="scientific">Chryseobacterium viscerum</name>
    <dbReference type="NCBI Taxonomy" id="1037377"/>
    <lineage>
        <taxon>Bacteria</taxon>
        <taxon>Pseudomonadati</taxon>
        <taxon>Bacteroidota</taxon>
        <taxon>Flavobacteriia</taxon>
        <taxon>Flavobacteriales</taxon>
        <taxon>Weeksellaceae</taxon>
        <taxon>Chryseobacterium group</taxon>
        <taxon>Chryseobacterium</taxon>
    </lineage>
</organism>
<name>A0A5N4BJB7_9FLAO</name>
<dbReference type="RefSeq" id="WP_152291448.1">
    <property type="nucleotide sequence ID" value="NZ_VTPV01000022.1"/>
</dbReference>
<accession>A0A5N4BJB7</accession>
<keyword evidence="2" id="KW-1185">Reference proteome</keyword>